<keyword evidence="2" id="KW-1185">Reference proteome</keyword>
<name>A0A250VT54_STROL</name>
<organism evidence="1 2">
    <name type="scientific">Streptomyces olivochromogenes</name>
    <dbReference type="NCBI Taxonomy" id="1963"/>
    <lineage>
        <taxon>Bacteria</taxon>
        <taxon>Bacillati</taxon>
        <taxon>Actinomycetota</taxon>
        <taxon>Actinomycetes</taxon>
        <taxon>Kitasatosporales</taxon>
        <taxon>Streptomycetaceae</taxon>
        <taxon>Streptomyces</taxon>
    </lineage>
</organism>
<sequence>MSAFVIPPRGSLAPVVLDRQIRDAPWWRQHLDASQPRVADHEQVLVGNAWFRCEHDYTTANRAVFARALR</sequence>
<dbReference type="AlphaFoldDB" id="A0A250VT54"/>
<gene>
    <name evidence="1" type="ORF">SO3561_08998</name>
</gene>
<dbReference type="EMBL" id="BDQI01000035">
    <property type="protein sequence ID" value="GAX57428.1"/>
    <property type="molecule type" value="Genomic_DNA"/>
</dbReference>
<evidence type="ECO:0000313" key="2">
    <source>
        <dbReference type="Proteomes" id="UP000217446"/>
    </source>
</evidence>
<reference evidence="2" key="1">
    <citation type="submission" date="2017-05" db="EMBL/GenBank/DDBJ databases">
        <title>Streptomyces olivochromogenes NBRC 3561 whole genome shotgun sequence.</title>
        <authorList>
            <person name="Dohra H."/>
            <person name="Kodani S."/>
        </authorList>
    </citation>
    <scope>NUCLEOTIDE SEQUENCE [LARGE SCALE GENOMIC DNA]</scope>
    <source>
        <strain evidence="2">NBRC 3561</strain>
    </source>
</reference>
<proteinExistence type="predicted"/>
<accession>A0A250VT54</accession>
<comment type="caution">
    <text evidence="1">The sequence shown here is derived from an EMBL/GenBank/DDBJ whole genome shotgun (WGS) entry which is preliminary data.</text>
</comment>
<evidence type="ECO:0000313" key="1">
    <source>
        <dbReference type="EMBL" id="GAX57428.1"/>
    </source>
</evidence>
<protein>
    <submittedName>
        <fullName evidence="1">Uncharacterized protein</fullName>
    </submittedName>
</protein>
<dbReference type="Proteomes" id="UP000217446">
    <property type="component" value="Unassembled WGS sequence"/>
</dbReference>